<protein>
    <submittedName>
        <fullName evidence="1">Uncharacterized protein</fullName>
    </submittedName>
</protein>
<keyword evidence="2" id="KW-1185">Reference proteome</keyword>
<reference evidence="1" key="1">
    <citation type="submission" date="2024-09" db="EMBL/GenBank/DDBJ databases">
        <title>Draft Genome Sequences of Neofusicoccum parvum.</title>
        <authorList>
            <person name="Ashida A."/>
            <person name="Camagna M."/>
            <person name="Tanaka A."/>
            <person name="Takemoto D."/>
        </authorList>
    </citation>
    <scope>NUCLEOTIDE SEQUENCE</scope>
    <source>
        <strain evidence="1">PPO83</strain>
    </source>
</reference>
<proteinExistence type="predicted"/>
<dbReference type="Proteomes" id="UP001165186">
    <property type="component" value="Unassembled WGS sequence"/>
</dbReference>
<gene>
    <name evidence="1" type="primary">g1706</name>
    <name evidence="1" type="ORF">NpPPO83_00001706</name>
</gene>
<evidence type="ECO:0000313" key="1">
    <source>
        <dbReference type="EMBL" id="GME25070.1"/>
    </source>
</evidence>
<evidence type="ECO:0000313" key="2">
    <source>
        <dbReference type="Proteomes" id="UP001165186"/>
    </source>
</evidence>
<sequence>MHFSTLFTATLLAAADGALAAFQPRQNMNLAVPRAAMPYGSSPYNAFGRRSNTVDKRDGHLKAAADAAAAAATPGAGAMGGVEAPSAGAKVQVVQVGGSNGSLTFSPDDIKAEMGSFVQFQFNPMNHSVVQSTFDAPCVPMSISMPNVTNAFFSGFMPAAAATNGSKLTYTIQVTNTKPMWFYCSQGKHCQAGMVGAINAASTGQKTLAGFKQLAGVAAENLSPGQIPSAMSNSTGSASGSSGSGSGSSSGTGSDSGSASGSGTDSSAPAQQTTNAGVRLGDSVTSGAAGVVALGAAVLALL</sequence>
<name>A0ACB5RWY2_9PEZI</name>
<accession>A0ACB5RWY2</accession>
<dbReference type="EMBL" id="BSXG01000017">
    <property type="protein sequence ID" value="GME25070.1"/>
    <property type="molecule type" value="Genomic_DNA"/>
</dbReference>
<organism evidence="1 2">
    <name type="scientific">Neofusicoccum parvum</name>
    <dbReference type="NCBI Taxonomy" id="310453"/>
    <lineage>
        <taxon>Eukaryota</taxon>
        <taxon>Fungi</taxon>
        <taxon>Dikarya</taxon>
        <taxon>Ascomycota</taxon>
        <taxon>Pezizomycotina</taxon>
        <taxon>Dothideomycetes</taxon>
        <taxon>Dothideomycetes incertae sedis</taxon>
        <taxon>Botryosphaeriales</taxon>
        <taxon>Botryosphaeriaceae</taxon>
        <taxon>Neofusicoccum</taxon>
    </lineage>
</organism>
<comment type="caution">
    <text evidence="1">The sequence shown here is derived from an EMBL/GenBank/DDBJ whole genome shotgun (WGS) entry which is preliminary data.</text>
</comment>